<protein>
    <submittedName>
        <fullName evidence="4">Helix-turn-helix transcriptional regulator</fullName>
    </submittedName>
</protein>
<dbReference type="EMBL" id="VWLX01000004">
    <property type="protein sequence ID" value="KAA3806931.1"/>
    <property type="molecule type" value="Genomic_DNA"/>
</dbReference>
<evidence type="ECO:0000259" key="2">
    <source>
        <dbReference type="PROSITE" id="PS50943"/>
    </source>
</evidence>
<reference evidence="7" key="2">
    <citation type="journal article" date="2018" name="Nature">
        <title>Human gut bacteria contain acquired interbacterial defence systems.</title>
        <authorList>
            <person name="Ross B.D."/>
            <person name="Verster A.J."/>
            <person name="Radey M.C."/>
            <person name="Schmidtke D.T."/>
            <person name="Pope C.E."/>
            <person name="Hoffman L.R."/>
            <person name="Hajjar A."/>
            <person name="Peterson S.B."/>
            <person name="Borenstein E."/>
            <person name="Mougous J."/>
        </authorList>
    </citation>
    <scope>NUCLEOTIDE SEQUENCE</scope>
    <source>
        <strain evidence="7">3725 D1 iv</strain>
    </source>
</reference>
<dbReference type="CDD" id="cd00093">
    <property type="entry name" value="HTH_XRE"/>
    <property type="match status" value="1"/>
</dbReference>
<dbReference type="PANTHER" id="PTHR46558">
    <property type="entry name" value="TRACRIPTIONAL REGULATORY PROTEIN-RELATED-RELATED"/>
    <property type="match status" value="1"/>
</dbReference>
<evidence type="ECO:0000313" key="4">
    <source>
        <dbReference type="EMBL" id="KAA4623767.1"/>
    </source>
</evidence>
<evidence type="ECO:0000256" key="1">
    <source>
        <dbReference type="ARBA" id="ARBA00023125"/>
    </source>
</evidence>
<reference evidence="9 10" key="3">
    <citation type="journal article" date="2019" name="Nat. Med.">
        <title>A library of human gut bacterial isolates paired with longitudinal multiomics data enables mechanistic microbiome research.</title>
        <authorList>
            <person name="Poyet M."/>
            <person name="Groussin M."/>
            <person name="Gibbons S.M."/>
            <person name="Avila-Pacheco J."/>
            <person name="Jiang X."/>
            <person name="Kearney S.M."/>
            <person name="Perrotta A.R."/>
            <person name="Berdy B."/>
            <person name="Zhao S."/>
            <person name="Lieberman T.D."/>
            <person name="Swanson P.K."/>
            <person name="Smith M."/>
            <person name="Roesemann S."/>
            <person name="Alexander J.E."/>
            <person name="Rich S.A."/>
            <person name="Livny J."/>
            <person name="Vlamakis H."/>
            <person name="Clish C."/>
            <person name="Bullock K."/>
            <person name="Deik A."/>
            <person name="Scott J."/>
            <person name="Pierce K.A."/>
            <person name="Xavier R.J."/>
            <person name="Alm E.J."/>
        </authorList>
    </citation>
    <scope>NUCLEOTIDE SEQUENCE [LARGE SCALE GENOMIC DNA]</scope>
    <source>
        <strain evidence="4 9">BIOML-A15</strain>
        <strain evidence="3 10">BIOML-A183</strain>
    </source>
</reference>
<organism evidence="4 9">
    <name type="scientific">Bacteroides ovatus</name>
    <dbReference type="NCBI Taxonomy" id="28116"/>
    <lineage>
        <taxon>Bacteria</taxon>
        <taxon>Pseudomonadati</taxon>
        <taxon>Bacteroidota</taxon>
        <taxon>Bacteroidia</taxon>
        <taxon>Bacteroidales</taxon>
        <taxon>Bacteroidaceae</taxon>
        <taxon>Bacteroides</taxon>
    </lineage>
</organism>
<dbReference type="EMBL" id="CP041395">
    <property type="protein sequence ID" value="QDM09367.1"/>
    <property type="molecule type" value="Genomic_DNA"/>
</dbReference>
<evidence type="ECO:0000313" key="9">
    <source>
        <dbReference type="Proteomes" id="UP000424805"/>
    </source>
</evidence>
<evidence type="ECO:0000313" key="10">
    <source>
        <dbReference type="Proteomes" id="UP000460135"/>
    </source>
</evidence>
<evidence type="ECO:0000313" key="5">
    <source>
        <dbReference type="EMBL" id="MDC2410292.1"/>
    </source>
</evidence>
<dbReference type="SUPFAM" id="SSF47413">
    <property type="entry name" value="lambda repressor-like DNA-binding domains"/>
    <property type="match status" value="1"/>
</dbReference>
<dbReference type="InterPro" id="IPR001387">
    <property type="entry name" value="Cro/C1-type_HTH"/>
</dbReference>
<dbReference type="GO" id="GO:0003677">
    <property type="term" value="F:DNA binding"/>
    <property type="evidence" value="ECO:0007669"/>
    <property type="project" value="UniProtKB-KW"/>
</dbReference>
<dbReference type="Pfam" id="PF01381">
    <property type="entry name" value="HTH_3"/>
    <property type="match status" value="1"/>
</dbReference>
<dbReference type="EMBL" id="JAQQPO010000021">
    <property type="protein sequence ID" value="MDC7959992.1"/>
    <property type="molecule type" value="Genomic_DNA"/>
</dbReference>
<dbReference type="PANTHER" id="PTHR46558:SF11">
    <property type="entry name" value="HTH-TYPE TRANSCRIPTIONAL REGULATOR XRE"/>
    <property type="match status" value="1"/>
</dbReference>
<dbReference type="Gene3D" id="1.10.260.40">
    <property type="entry name" value="lambda repressor-like DNA-binding domains"/>
    <property type="match status" value="1"/>
</dbReference>
<dbReference type="RefSeq" id="WP_004321740.1">
    <property type="nucleotide sequence ID" value="NZ_BAABYJ010000001.1"/>
</dbReference>
<evidence type="ECO:0000313" key="8">
    <source>
        <dbReference type="Proteomes" id="UP000318823"/>
    </source>
</evidence>
<dbReference type="AlphaFoldDB" id="A0A515IQF7"/>
<gene>
    <name evidence="7" type="ORF">DYI28_11960</name>
    <name evidence="4" type="ORF">F3B90_18385</name>
    <name evidence="3" type="ORF">F3F51_05905</name>
    <name evidence="5" type="ORF">PO240_20675</name>
    <name evidence="6" type="ORF">PQ628_17440</name>
</gene>
<dbReference type="EMBL" id="VWFP01000020">
    <property type="protein sequence ID" value="KAA4623767.1"/>
    <property type="molecule type" value="Genomic_DNA"/>
</dbReference>
<dbReference type="SMART" id="SM00530">
    <property type="entry name" value="HTH_XRE"/>
    <property type="match status" value="1"/>
</dbReference>
<dbReference type="PROSITE" id="PS50943">
    <property type="entry name" value="HTH_CROC1"/>
    <property type="match status" value="1"/>
</dbReference>
<accession>A0A515IQF7</accession>
<dbReference type="Proteomes" id="UP000424805">
    <property type="component" value="Unassembled WGS sequence"/>
</dbReference>
<dbReference type="InterPro" id="IPR010982">
    <property type="entry name" value="Lambda_DNA-bd_dom_sf"/>
</dbReference>
<dbReference type="Proteomes" id="UP001214017">
    <property type="component" value="Unassembled WGS sequence"/>
</dbReference>
<reference evidence="7" key="4">
    <citation type="submission" date="2019-07" db="EMBL/GenBank/DDBJ databases">
        <authorList>
            <person name="Ross B.D."/>
            <person name="Verster A.J."/>
            <person name="Radey M.C."/>
            <person name="Schmidtke D.T."/>
            <person name="Pope C.E."/>
            <person name="Hoffman L.R."/>
            <person name="Hajjar A."/>
            <person name="Peterson S.B."/>
            <person name="Borenstein E."/>
            <person name="Mougous J.D."/>
        </authorList>
    </citation>
    <scope>NUCLEOTIDE SEQUENCE</scope>
    <source>
        <strain evidence="7">3725 D1 iv</strain>
    </source>
</reference>
<reference evidence="5" key="5">
    <citation type="submission" date="2022-10" db="EMBL/GenBank/DDBJ databases">
        <title>Human gut microbiome strain richness.</title>
        <authorList>
            <person name="Chen-Liaw A."/>
        </authorList>
    </citation>
    <scope>NUCLEOTIDE SEQUENCE</scope>
    <source>
        <strain evidence="5">F7_m1001271B151109d0_201107</strain>
        <strain evidence="6">RTP21484st1_H8_RTP21484_190118</strain>
    </source>
</reference>
<name>A0A515IQF7_BACOV</name>
<keyword evidence="1" id="KW-0238">DNA-binding</keyword>
<dbReference type="EMBL" id="JAQNWR010000017">
    <property type="protein sequence ID" value="MDC2410292.1"/>
    <property type="molecule type" value="Genomic_DNA"/>
</dbReference>
<evidence type="ECO:0000313" key="3">
    <source>
        <dbReference type="EMBL" id="KAA3806931.1"/>
    </source>
</evidence>
<dbReference type="Proteomes" id="UP000460135">
    <property type="component" value="Unassembled WGS sequence"/>
</dbReference>
<evidence type="ECO:0000313" key="6">
    <source>
        <dbReference type="EMBL" id="MDC7959992.1"/>
    </source>
</evidence>
<sequence>MKTMNQIVGENLKKTRELSGFTQEQVAKSIGVERSAYSNYESGVREVPFHLLEKIADLFGCEAFLLFEDNVEADNEILATAFRISDVEEGDLKEIAHFKDLVKSYLKMERIGNGSK</sequence>
<dbReference type="Proteomes" id="UP000318823">
    <property type="component" value="Chromosome"/>
</dbReference>
<proteinExistence type="predicted"/>
<feature type="domain" description="HTH cro/C1-type" evidence="2">
    <location>
        <begin position="12"/>
        <end position="65"/>
    </location>
</feature>
<dbReference type="Proteomes" id="UP001215078">
    <property type="component" value="Unassembled WGS sequence"/>
</dbReference>
<evidence type="ECO:0000313" key="7">
    <source>
        <dbReference type="EMBL" id="QDM09367.1"/>
    </source>
</evidence>
<reference evidence="8" key="1">
    <citation type="journal article" date="2018" name="J. Anim. Genet.">
        <title>Acquired interbacterial defense systems protect against interspecies antagonism in the human gut microbiome.</title>
        <authorList>
            <person name="Ross B.D."/>
            <person name="Verster A.J."/>
            <person name="Radey M.C."/>
            <person name="Schmidtke D.T."/>
            <person name="Pope C.E."/>
            <person name="Hoffman L.R."/>
            <person name="Hajjar A."/>
            <person name="Peterson S.B."/>
            <person name="Borenstein E."/>
            <person name="Mougous J."/>
        </authorList>
    </citation>
    <scope>NUCLEOTIDE SEQUENCE [LARGE SCALE GENOMIC DNA]</scope>
    <source>
        <strain evidence="8">3725 D1 iv</strain>
    </source>
</reference>